<accession>A0A1W1HAH5</accession>
<name>A0A1W1HAH5_9BACT</name>
<gene>
    <name evidence="2" type="ORF">MTBBW1_180009</name>
</gene>
<keyword evidence="1" id="KW-1133">Transmembrane helix</keyword>
<dbReference type="RefSeq" id="WP_080799156.1">
    <property type="nucleotide sequence ID" value="NZ_LT828540.1"/>
</dbReference>
<keyword evidence="1" id="KW-0812">Transmembrane</keyword>
<evidence type="ECO:0000313" key="3">
    <source>
        <dbReference type="Proteomes" id="UP000191931"/>
    </source>
</evidence>
<keyword evidence="3" id="KW-1185">Reference proteome</keyword>
<dbReference type="AlphaFoldDB" id="A0A1W1HAH5"/>
<organism evidence="2 3">
    <name type="scientific">Desulfamplus magnetovallimortis</name>
    <dbReference type="NCBI Taxonomy" id="1246637"/>
    <lineage>
        <taxon>Bacteria</taxon>
        <taxon>Pseudomonadati</taxon>
        <taxon>Thermodesulfobacteriota</taxon>
        <taxon>Desulfobacteria</taxon>
        <taxon>Desulfobacterales</taxon>
        <taxon>Desulfobacteraceae</taxon>
        <taxon>Desulfamplus</taxon>
    </lineage>
</organism>
<dbReference type="Proteomes" id="UP000191931">
    <property type="component" value="Unassembled WGS sequence"/>
</dbReference>
<protein>
    <submittedName>
        <fullName evidence="2">Uncharacterized protein</fullName>
    </submittedName>
</protein>
<dbReference type="OrthoDB" id="5417798at2"/>
<sequence length="329" mass="36741">MDNFSISNTNDGSDAAAALYKEELNDLKIEKLGNRLTLISVLLPCLIGAILFYGYLDIKGRVSTMSDTGQTQVDSVAKDFEAKINAIEVELAKIKFSIDKDIPDLKSKTEQIRQELDEISTLAAADREKNENSFQQFESQMEALSKRVDTISGQHKTALNILDRTSKETLDIVNENSKNLEKRMESKIDLKVDEAFDEKMSHTAGGIESKLSEVEQAVESKLASLQEATTIVAQNGKTISEIEKKLTAIDNDIKQIKNIQQKLNTEVSKDTTDKQYVDSKFGNVKDTLNRKVDQLELKISKKMLALEVMIQSLKQSDKPGTISESNLKE</sequence>
<evidence type="ECO:0000313" key="2">
    <source>
        <dbReference type="EMBL" id="SLM29446.1"/>
    </source>
</evidence>
<dbReference type="EMBL" id="FWEV01000090">
    <property type="protein sequence ID" value="SLM29446.1"/>
    <property type="molecule type" value="Genomic_DNA"/>
</dbReference>
<keyword evidence="1" id="KW-0472">Membrane</keyword>
<evidence type="ECO:0000256" key="1">
    <source>
        <dbReference type="SAM" id="Phobius"/>
    </source>
</evidence>
<proteinExistence type="predicted"/>
<reference evidence="2 3" key="1">
    <citation type="submission" date="2017-03" db="EMBL/GenBank/DDBJ databases">
        <authorList>
            <person name="Afonso C.L."/>
            <person name="Miller P.J."/>
            <person name="Scott M.A."/>
            <person name="Spackman E."/>
            <person name="Goraichik I."/>
            <person name="Dimitrov K.M."/>
            <person name="Suarez D.L."/>
            <person name="Swayne D.E."/>
        </authorList>
    </citation>
    <scope>NUCLEOTIDE SEQUENCE [LARGE SCALE GENOMIC DNA]</scope>
    <source>
        <strain evidence="2">PRJEB14757</strain>
    </source>
</reference>
<feature type="transmembrane region" description="Helical" evidence="1">
    <location>
        <begin position="36"/>
        <end position="56"/>
    </location>
</feature>